<evidence type="ECO:0000313" key="2">
    <source>
        <dbReference type="Proteomes" id="UP000193427"/>
    </source>
</evidence>
<evidence type="ECO:0000313" key="1">
    <source>
        <dbReference type="EMBL" id="ARN22263.1"/>
    </source>
</evidence>
<dbReference type="Gene3D" id="3.40.1760.10">
    <property type="entry name" value="YfbM-like super family"/>
    <property type="match status" value="1"/>
</dbReference>
<dbReference type="InterPro" id="IPR035944">
    <property type="entry name" value="YfbM-like_sf"/>
</dbReference>
<dbReference type="AlphaFoldDB" id="A0A1W6LDG2"/>
<dbReference type="STRING" id="946333.A4W93_21480"/>
<sequence>MGVCCVLYAVSDENIAQCLADPPLVWRVVEAEDESAYLDELASQSKVPLLARLFGKGGPKPEARTLRFSAPELHEADLDKSWDGLRACLKRLAPDVPDFFEGSGPIGEVEVGYGPALYHLGETVQRIGRAHAPVSEAALLDTYRSLDHAGLYPKGLWQRQDDEVDAYLVDNFLVLRAFLQHAAQHSLGVVLRFT</sequence>
<dbReference type="Proteomes" id="UP000193427">
    <property type="component" value="Chromosome"/>
</dbReference>
<gene>
    <name evidence="1" type="ORF">A4W93_21480</name>
</gene>
<name>A0A1W6LDG2_9BURK</name>
<keyword evidence="2" id="KW-1185">Reference proteome</keyword>
<protein>
    <submittedName>
        <fullName evidence="1">Uncharacterized protein</fullName>
    </submittedName>
</protein>
<dbReference type="RefSeq" id="WP_085752561.1">
    <property type="nucleotide sequence ID" value="NZ_BSPR01000006.1"/>
</dbReference>
<proteinExistence type="predicted"/>
<dbReference type="Pfam" id="PF08974">
    <property type="entry name" value="DUF1877"/>
    <property type="match status" value="1"/>
</dbReference>
<reference evidence="1 2" key="1">
    <citation type="submission" date="2016-04" db="EMBL/GenBank/DDBJ databases">
        <title>Complete genome sequence of natural rubber-degrading, novel Gram-negative bacterium, Rhizobacter gummiphilus strain NS21.</title>
        <authorList>
            <person name="Tabata M."/>
            <person name="Kasai D."/>
            <person name="Fukuda M."/>
        </authorList>
    </citation>
    <scope>NUCLEOTIDE SEQUENCE [LARGE SCALE GENOMIC DNA]</scope>
    <source>
        <strain evidence="1 2">NS21</strain>
    </source>
</reference>
<organism evidence="1 2">
    <name type="scientific">Piscinibacter gummiphilus</name>
    <dbReference type="NCBI Taxonomy" id="946333"/>
    <lineage>
        <taxon>Bacteria</taxon>
        <taxon>Pseudomonadati</taxon>
        <taxon>Pseudomonadota</taxon>
        <taxon>Betaproteobacteria</taxon>
        <taxon>Burkholderiales</taxon>
        <taxon>Sphaerotilaceae</taxon>
        <taxon>Piscinibacter</taxon>
    </lineage>
</organism>
<dbReference type="EMBL" id="CP015118">
    <property type="protein sequence ID" value="ARN22263.1"/>
    <property type="molecule type" value="Genomic_DNA"/>
</dbReference>
<accession>A0A1W6LDG2</accession>
<dbReference type="SUPFAM" id="SSF111069">
    <property type="entry name" value="Hypothetical protein yfbM"/>
    <property type="match status" value="1"/>
</dbReference>
<dbReference type="KEGG" id="rgu:A4W93_21480"/>
<dbReference type="InterPro" id="IPR015068">
    <property type="entry name" value="DUF1877"/>
</dbReference>